<dbReference type="AlphaFoldDB" id="A0AA40VNE2"/>
<dbReference type="InterPro" id="IPR029065">
    <property type="entry name" value="Enolase_C-like"/>
</dbReference>
<dbReference type="InterPro" id="IPR013341">
    <property type="entry name" value="Mandelate_racemase_N_dom"/>
</dbReference>
<feature type="domain" description="Enolase C-terminal" evidence="2">
    <location>
        <begin position="154"/>
        <end position="360"/>
    </location>
</feature>
<evidence type="ECO:0000313" key="4">
    <source>
        <dbReference type="Proteomes" id="UP000549113"/>
    </source>
</evidence>
<accession>A0AA40VNE2</accession>
<evidence type="ECO:0000259" key="2">
    <source>
        <dbReference type="Pfam" id="PF13378"/>
    </source>
</evidence>
<gene>
    <name evidence="3" type="ORF">BKA10_002601</name>
</gene>
<comment type="caution">
    <text evidence="3">The sequence shown here is derived from an EMBL/GenBank/DDBJ whole genome shotgun (WGS) entry which is preliminary data.</text>
</comment>
<feature type="domain" description="Mandelate racemase/muconate lactonizing enzyme N-terminal" evidence="1">
    <location>
        <begin position="24"/>
        <end position="123"/>
    </location>
</feature>
<dbReference type="Proteomes" id="UP000549113">
    <property type="component" value="Unassembled WGS sequence"/>
</dbReference>
<dbReference type="EC" id="5.5.1.1" evidence="3"/>
<evidence type="ECO:0000259" key="1">
    <source>
        <dbReference type="Pfam" id="PF02746"/>
    </source>
</evidence>
<sequence>MSAIITSVTLTSVTAPRAGISCGHVIVEIAAGLDGVVGVGEMSDFQHLPMYHPNVADLERTINGLLVGRDVRRTNVIDEVMREAFPHSGSLYDKGSVIRGGVDIALWDARAKLLDVNVGELLGGRVREALPIAFPIFRQQSEADVEANLDIVDTMLERGFSRFRVYVGRDFALDRRFLEACVGAYGDRISIKSLDFSNLVSAQAAARFINQTSDLGFEFVEAPSRAGDVDGMRFVRDRTGIPVSEHAAGERSALALITSGAVDVLNVGLFVLGGITGAQRVLGIAEAASIPCLIGTTQELAIGTAAAAHVGTCSPGATAAGDPVGPLLYTRDVVTEPLEFRDSALVPPSGPGLGVQIDPQLLEAAHEPLSWSATDARSAIDRTGARAK</sequence>
<dbReference type="SFLD" id="SFLDS00001">
    <property type="entry name" value="Enolase"/>
    <property type="match status" value="1"/>
</dbReference>
<name>A0AA40VNE2_9MICO</name>
<proteinExistence type="predicted"/>
<keyword evidence="3" id="KW-0413">Isomerase</keyword>
<dbReference type="Pfam" id="PF02746">
    <property type="entry name" value="MR_MLE_N"/>
    <property type="match status" value="1"/>
</dbReference>
<dbReference type="Gene3D" id="3.20.20.120">
    <property type="entry name" value="Enolase-like C-terminal domain"/>
    <property type="match status" value="1"/>
</dbReference>
<dbReference type="InterPro" id="IPR029017">
    <property type="entry name" value="Enolase-like_N"/>
</dbReference>
<protein>
    <submittedName>
        <fullName evidence="3">Muconate cycloisomerase</fullName>
        <ecNumber evidence="3">5.5.1.1</ecNumber>
    </submittedName>
</protein>
<dbReference type="Pfam" id="PF13378">
    <property type="entry name" value="MR_MLE_C"/>
    <property type="match status" value="1"/>
</dbReference>
<dbReference type="SUPFAM" id="SSF54826">
    <property type="entry name" value="Enolase N-terminal domain-like"/>
    <property type="match status" value="1"/>
</dbReference>
<dbReference type="SUPFAM" id="SSF51604">
    <property type="entry name" value="Enolase C-terminal domain-like"/>
    <property type="match status" value="1"/>
</dbReference>
<evidence type="ECO:0000313" key="3">
    <source>
        <dbReference type="EMBL" id="MBB4140807.1"/>
    </source>
</evidence>
<organism evidence="3 4">
    <name type="scientific">Microbacterium invictum</name>
    <dbReference type="NCBI Taxonomy" id="515415"/>
    <lineage>
        <taxon>Bacteria</taxon>
        <taxon>Bacillati</taxon>
        <taxon>Actinomycetota</taxon>
        <taxon>Actinomycetes</taxon>
        <taxon>Micrococcales</taxon>
        <taxon>Microbacteriaceae</taxon>
        <taxon>Microbacterium</taxon>
    </lineage>
</organism>
<dbReference type="InterPro" id="IPR036849">
    <property type="entry name" value="Enolase-like_C_sf"/>
</dbReference>
<dbReference type="GO" id="GO:0018849">
    <property type="term" value="F:muconate cycloisomerase activity"/>
    <property type="evidence" value="ECO:0007669"/>
    <property type="project" value="UniProtKB-EC"/>
</dbReference>
<dbReference type="EMBL" id="JACIFH010000001">
    <property type="protein sequence ID" value="MBB4140807.1"/>
    <property type="molecule type" value="Genomic_DNA"/>
</dbReference>
<dbReference type="RefSeq" id="WP_183500278.1">
    <property type="nucleotide sequence ID" value="NZ_BAABCO010000004.1"/>
</dbReference>
<dbReference type="Gene3D" id="3.30.390.10">
    <property type="entry name" value="Enolase-like, N-terminal domain"/>
    <property type="match status" value="1"/>
</dbReference>
<dbReference type="InterPro" id="IPR034593">
    <property type="entry name" value="DgoD-like"/>
</dbReference>
<reference evidence="3 4" key="1">
    <citation type="submission" date="2020-08" db="EMBL/GenBank/DDBJ databases">
        <title>Sequencing the genomes of 1000 actinobacteria strains.</title>
        <authorList>
            <person name="Klenk H.-P."/>
        </authorList>
    </citation>
    <scope>NUCLEOTIDE SEQUENCE [LARGE SCALE GENOMIC DNA]</scope>
    <source>
        <strain evidence="3 4">DSM 19600</strain>
    </source>
</reference>
<dbReference type="PANTHER" id="PTHR48080">
    <property type="entry name" value="D-GALACTONATE DEHYDRATASE-RELATED"/>
    <property type="match status" value="1"/>
</dbReference>
<keyword evidence="4" id="KW-1185">Reference proteome</keyword>